<dbReference type="InterPro" id="IPR011989">
    <property type="entry name" value="ARM-like"/>
</dbReference>
<dbReference type="SUPFAM" id="SSF48371">
    <property type="entry name" value="ARM repeat"/>
    <property type="match status" value="1"/>
</dbReference>
<evidence type="ECO:0000256" key="3">
    <source>
        <dbReference type="ARBA" id="ARBA00023163"/>
    </source>
</evidence>
<keyword evidence="2" id="KW-0805">Transcription regulation</keyword>
<dbReference type="PANTHER" id="PTHR22970:SF14">
    <property type="entry name" value="AT-RICH INTERACTIVE DOMAIN-CONTAINING PROTEIN 2"/>
    <property type="match status" value="1"/>
</dbReference>
<dbReference type="Proteomes" id="UP001281003">
    <property type="component" value="Unassembled WGS sequence"/>
</dbReference>
<keyword evidence="3" id="KW-0804">Transcription</keyword>
<comment type="caution">
    <text evidence="8">The sequence shown here is derived from an EMBL/GenBank/DDBJ whole genome shotgun (WGS) entry which is preliminary data.</text>
</comment>
<dbReference type="InterPro" id="IPR003150">
    <property type="entry name" value="DNA-bd_RFX"/>
</dbReference>
<evidence type="ECO:0000256" key="5">
    <source>
        <dbReference type="SAM" id="MobiDB-lite"/>
    </source>
</evidence>
<dbReference type="InterPro" id="IPR001606">
    <property type="entry name" value="ARID_dom"/>
</dbReference>
<dbReference type="InterPro" id="IPR016024">
    <property type="entry name" value="ARM-type_fold"/>
</dbReference>
<dbReference type="InterPro" id="IPR036431">
    <property type="entry name" value="ARID_dom_sf"/>
</dbReference>
<dbReference type="SMART" id="SM01014">
    <property type="entry name" value="ARID"/>
    <property type="match status" value="1"/>
</dbReference>
<feature type="region of interest" description="Disordered" evidence="5">
    <location>
        <begin position="143"/>
        <end position="270"/>
    </location>
</feature>
<evidence type="ECO:0000259" key="7">
    <source>
        <dbReference type="PROSITE" id="PS51526"/>
    </source>
</evidence>
<feature type="compositionally biased region" description="Low complexity" evidence="5">
    <location>
        <begin position="202"/>
        <end position="236"/>
    </location>
</feature>
<keyword evidence="9" id="KW-1185">Reference proteome</keyword>
<dbReference type="GO" id="GO:0016586">
    <property type="term" value="C:RSC-type complex"/>
    <property type="evidence" value="ECO:0007669"/>
    <property type="project" value="TreeGrafter"/>
</dbReference>
<feature type="domain" description="ARID" evidence="6">
    <location>
        <begin position="17"/>
        <end position="111"/>
    </location>
</feature>
<evidence type="ECO:0000256" key="4">
    <source>
        <dbReference type="ARBA" id="ARBA00023242"/>
    </source>
</evidence>
<dbReference type="PROSITE" id="PS51526">
    <property type="entry name" value="RFX_DBD"/>
    <property type="match status" value="1"/>
</dbReference>
<dbReference type="AlphaFoldDB" id="A0AAE0PLV4"/>
<dbReference type="Gene3D" id="1.25.10.10">
    <property type="entry name" value="Leucine-rich Repeat Variant"/>
    <property type="match status" value="1"/>
</dbReference>
<reference evidence="8" key="2">
    <citation type="submission" date="2023-07" db="EMBL/GenBank/DDBJ databases">
        <authorList>
            <consortium name="Lawrence Berkeley National Laboratory"/>
            <person name="Haridas S."/>
            <person name="Hensen N."/>
            <person name="Bonometti L."/>
            <person name="Westerberg I."/>
            <person name="Brannstrom I.O."/>
            <person name="Guillou S."/>
            <person name="Cros-Aarteil S."/>
            <person name="Calhoun S."/>
            <person name="Kuo A."/>
            <person name="Mondo S."/>
            <person name="Pangilinan J."/>
            <person name="Riley R."/>
            <person name="LaButti K."/>
            <person name="Andreopoulos B."/>
            <person name="Lipzen A."/>
            <person name="Chen C."/>
            <person name="Yanf M."/>
            <person name="Daum C."/>
            <person name="Ng V."/>
            <person name="Clum A."/>
            <person name="Steindorff A."/>
            <person name="Ohm R."/>
            <person name="Martin F."/>
            <person name="Silar P."/>
            <person name="Natvig D."/>
            <person name="Lalanne C."/>
            <person name="Gautier V."/>
            <person name="Ament-velasquez S.L."/>
            <person name="Kruys A."/>
            <person name="Hutchinson M.I."/>
            <person name="Powell A.J."/>
            <person name="Barry K."/>
            <person name="Miller A.N."/>
            <person name="Grigoriev I.V."/>
            <person name="Debuchy R."/>
            <person name="Gladieux P."/>
            <person name="Thoren M.H."/>
            <person name="Johannesson H."/>
        </authorList>
    </citation>
    <scope>NUCLEOTIDE SEQUENCE</scope>
    <source>
        <strain evidence="8">FGSC 1904</strain>
    </source>
</reference>
<keyword evidence="1" id="KW-0156">Chromatin regulator</keyword>
<evidence type="ECO:0000256" key="1">
    <source>
        <dbReference type="ARBA" id="ARBA00022853"/>
    </source>
</evidence>
<dbReference type="SMART" id="SM00501">
    <property type="entry name" value="BRIGHT"/>
    <property type="match status" value="1"/>
</dbReference>
<organism evidence="8 9">
    <name type="scientific">Sordaria brevicollis</name>
    <dbReference type="NCBI Taxonomy" id="83679"/>
    <lineage>
        <taxon>Eukaryota</taxon>
        <taxon>Fungi</taxon>
        <taxon>Dikarya</taxon>
        <taxon>Ascomycota</taxon>
        <taxon>Pezizomycotina</taxon>
        <taxon>Sordariomycetes</taxon>
        <taxon>Sordariomycetidae</taxon>
        <taxon>Sordariales</taxon>
        <taxon>Sordariaceae</taxon>
        <taxon>Sordaria</taxon>
    </lineage>
</organism>
<keyword evidence="4" id="KW-0539">Nucleus</keyword>
<sequence>MAPPKSQPMPDHTVDRTPEYEKFIQDLRAFHEKRGTNFDPEPKMGNLTVDLLKLFKHIVEHGGYDKVSDEKLMWRKMCEGLGLMRHNAPADAYTLKQIFYKQLAAYEIKTVHNKEPPPPEILEFTTAKGGSLLTRTLENFTARSLKGDKDDSGDDGTPSRERSTADTPSSARVSRGLREAPAPRVIFHPDTNPTRQTRHAGSAQQQPAANPSSNSNSQNNQQTPSHSQSQSSTPIPSHGPPHSHQNRGSASVMYNPGPDHSHHLVQNFQPPPLQPLQLRIVDTPTSNPELFNKRRRLLRQPGPPGPPSTSALVRAALPPGSLDGPNIYERCLLALRSGIRAEQAFGLNHLVKISFERGDKYKFAQFAGLAEGLTEFALGVGSLFYDVEWVVSNDPDSDGDDIGELDGINGTVDILERIAQLQPKDVQDSFQSSEYTDHMTLITEAVLTIRNMVMLPDNAWFMADYPTIKDLLCILLHLPDMDLTVELKHFALDIAEQITPNLVLQSDDPLYLTLLHQLKSNDRGTILTALRAIGRISMNHATETNKLHDVPMPVLQNLMDWLLLNDDELADACLDFLYQYTAVVPNLDFLIRATNAEHLVSHLVRLLSHGAKRYHKEIVVSEARIVYDPPSEQVVSIPPDLLDRLLAMEEPERTHQWVRCTFEEDPDAQVTQIAIWQAYNAAFLEPLKRTGRSMINAAEFIRNISSVYHTAGAQVFREQGPTGEVQSRFIIRGIRPRSFPISPENRGYLGCQWTRQPTSEEQQQQPQQQQRFVCGAWHLTTESMWNHVLTHHLGEALGTDHKFANKEGTYACHWDSCRRYPTPTKLKLMQLMMHVKTHLKAKEARHNALYPTLQPPPTPAAGGPGGATEPFPGGTPGAPGAPGITTPGGGPAGVAPGAVVSPKRSKTRVIKPAGTISLTFEETASVRDERNPNAPPQAAGIPLSAMLILRNIARNVVKTDAEERLRKQAQIRRNKLLGFTEEEADGNADKKESSALVVASSKSTTEYSAELLTTLDGGWNERLFRPVMPRLWEVFCENRLLAPYITSLFKLLEPVE</sequence>
<dbReference type="GO" id="GO:0003677">
    <property type="term" value="F:DNA binding"/>
    <property type="evidence" value="ECO:0007669"/>
    <property type="project" value="InterPro"/>
</dbReference>
<accession>A0AAE0PLV4</accession>
<feature type="domain" description="RFX-type winged-helix" evidence="7">
    <location>
        <begin position="654"/>
        <end position="738"/>
    </location>
</feature>
<dbReference type="EMBL" id="JAUTDP010000002">
    <property type="protein sequence ID" value="KAK3402119.1"/>
    <property type="molecule type" value="Genomic_DNA"/>
</dbReference>
<evidence type="ECO:0000313" key="8">
    <source>
        <dbReference type="EMBL" id="KAK3402119.1"/>
    </source>
</evidence>
<dbReference type="PANTHER" id="PTHR22970">
    <property type="entry name" value="AT-RICH INTERACTIVE DOMAIN-CONTAINING PROTEIN 2"/>
    <property type="match status" value="1"/>
</dbReference>
<dbReference type="SUPFAM" id="SSF46774">
    <property type="entry name" value="ARID-like"/>
    <property type="match status" value="1"/>
</dbReference>
<evidence type="ECO:0000256" key="2">
    <source>
        <dbReference type="ARBA" id="ARBA00023015"/>
    </source>
</evidence>
<dbReference type="GO" id="GO:0006355">
    <property type="term" value="P:regulation of DNA-templated transcription"/>
    <property type="evidence" value="ECO:0007669"/>
    <property type="project" value="InterPro"/>
</dbReference>
<name>A0AAE0PLV4_SORBR</name>
<feature type="region of interest" description="Disordered" evidence="5">
    <location>
        <begin position="852"/>
        <end position="891"/>
    </location>
</feature>
<dbReference type="Gene3D" id="1.10.150.60">
    <property type="entry name" value="ARID DNA-binding domain"/>
    <property type="match status" value="1"/>
</dbReference>
<gene>
    <name evidence="8" type="ORF">B0T20DRAFT_493207</name>
</gene>
<evidence type="ECO:0000259" key="6">
    <source>
        <dbReference type="PROSITE" id="PS51011"/>
    </source>
</evidence>
<dbReference type="PROSITE" id="PS51011">
    <property type="entry name" value="ARID"/>
    <property type="match status" value="1"/>
</dbReference>
<protein>
    <recommendedName>
        <fullName evidence="10">Chromatin structure-remodeling complex subunit rsc9</fullName>
    </recommendedName>
</protein>
<dbReference type="FunFam" id="1.10.150.60:FF:000021">
    <property type="entry name" value="Chromatin structure-remodeling complex subunit rsc9"/>
    <property type="match status" value="1"/>
</dbReference>
<dbReference type="CDD" id="cd16100">
    <property type="entry name" value="ARID"/>
    <property type="match status" value="1"/>
</dbReference>
<evidence type="ECO:0008006" key="10">
    <source>
        <dbReference type="Google" id="ProtNLM"/>
    </source>
</evidence>
<evidence type="ECO:0000313" key="9">
    <source>
        <dbReference type="Proteomes" id="UP001281003"/>
    </source>
</evidence>
<reference evidence="8" key="1">
    <citation type="journal article" date="2023" name="Mol. Phylogenet. Evol.">
        <title>Genome-scale phylogeny and comparative genomics of the fungal order Sordariales.</title>
        <authorList>
            <person name="Hensen N."/>
            <person name="Bonometti L."/>
            <person name="Westerberg I."/>
            <person name="Brannstrom I.O."/>
            <person name="Guillou S."/>
            <person name="Cros-Aarteil S."/>
            <person name="Calhoun S."/>
            <person name="Haridas S."/>
            <person name="Kuo A."/>
            <person name="Mondo S."/>
            <person name="Pangilinan J."/>
            <person name="Riley R."/>
            <person name="LaButti K."/>
            <person name="Andreopoulos B."/>
            <person name="Lipzen A."/>
            <person name="Chen C."/>
            <person name="Yan M."/>
            <person name="Daum C."/>
            <person name="Ng V."/>
            <person name="Clum A."/>
            <person name="Steindorff A."/>
            <person name="Ohm R.A."/>
            <person name="Martin F."/>
            <person name="Silar P."/>
            <person name="Natvig D.O."/>
            <person name="Lalanne C."/>
            <person name="Gautier V."/>
            <person name="Ament-Velasquez S.L."/>
            <person name="Kruys A."/>
            <person name="Hutchinson M.I."/>
            <person name="Powell A.J."/>
            <person name="Barry K."/>
            <person name="Miller A.N."/>
            <person name="Grigoriev I.V."/>
            <person name="Debuchy R."/>
            <person name="Gladieux P."/>
            <person name="Hiltunen Thoren M."/>
            <person name="Johannesson H."/>
        </authorList>
    </citation>
    <scope>NUCLEOTIDE SEQUENCE</scope>
    <source>
        <strain evidence="8">FGSC 1904</strain>
    </source>
</reference>
<dbReference type="GO" id="GO:0006325">
    <property type="term" value="P:chromatin organization"/>
    <property type="evidence" value="ECO:0007669"/>
    <property type="project" value="UniProtKB-KW"/>
</dbReference>
<dbReference type="InterPro" id="IPR052406">
    <property type="entry name" value="Chromatin_Remodeling_Comp"/>
</dbReference>
<dbReference type="Pfam" id="PF01388">
    <property type="entry name" value="ARID"/>
    <property type="match status" value="1"/>
</dbReference>
<proteinExistence type="predicted"/>